<gene>
    <name evidence="4" type="ORF">METZ01_LOCUS55759</name>
</gene>
<evidence type="ECO:0000313" key="4">
    <source>
        <dbReference type="EMBL" id="SVA02905.1"/>
    </source>
</evidence>
<evidence type="ECO:0000256" key="1">
    <source>
        <dbReference type="ARBA" id="ARBA00022729"/>
    </source>
</evidence>
<dbReference type="PROSITE" id="PS51125">
    <property type="entry name" value="NHL"/>
    <property type="match status" value="2"/>
</dbReference>
<dbReference type="Gene3D" id="2.120.10.30">
    <property type="entry name" value="TolB, C-terminal domain"/>
    <property type="match status" value="2"/>
</dbReference>
<dbReference type="PANTHER" id="PTHR10680:SF14">
    <property type="entry name" value="PEPTIDYL-GLYCINE ALPHA-AMIDATING MONOOXYGENASE"/>
    <property type="match status" value="1"/>
</dbReference>
<proteinExistence type="predicted"/>
<keyword evidence="2" id="KW-0677">Repeat</keyword>
<dbReference type="SUPFAM" id="SSF101898">
    <property type="entry name" value="NHL repeat"/>
    <property type="match status" value="1"/>
</dbReference>
<dbReference type="InterPro" id="IPR011042">
    <property type="entry name" value="6-blade_b-propeller_TolB-like"/>
</dbReference>
<organism evidence="4">
    <name type="scientific">marine metagenome</name>
    <dbReference type="NCBI Taxonomy" id="408172"/>
    <lineage>
        <taxon>unclassified sequences</taxon>
        <taxon>metagenomes</taxon>
        <taxon>ecological metagenomes</taxon>
    </lineage>
</organism>
<dbReference type="AlphaFoldDB" id="A0A381SFR7"/>
<sequence length="391" mass="42630">MRKLILILSGVVATGTLAGPVLLQEPPPPPRLRDLAPVVPVAYDMAAGWPQPFAASGFAFGGNSGVAIDSPDRIIVAQRGETRLPDPLPSGFEGWAGSIGINTLRQTDLRVFQNVIYAVNGQGEVIEVWDQWDHLFQGADGPGPHRVRISPYDPERRVWVVDESQHQFFVFSNDGSELLHTFGEKGVQGNDETHLAGPQDVAFTTDGRVLVADGFINGRVMILDADLNYITEFGGEPGTGRGKFDVVHSIAVGPNGRIFVADRNNRRVQVFNESTRSTWYHPNISPVGTWPGFDLPLDIIVNEYDVWVTDVGADGASIMKFDLNGNPQAIQQLPREGPSRYTEMHSFAVDSNGVLYGADNQQGRIQKLVPKSDADPALLLESAWVDESALP</sequence>
<dbReference type="EMBL" id="UINC01003054">
    <property type="protein sequence ID" value="SVA02905.1"/>
    <property type="molecule type" value="Genomic_DNA"/>
</dbReference>
<keyword evidence="3" id="KW-0325">Glycoprotein</keyword>
<evidence type="ECO:0000256" key="3">
    <source>
        <dbReference type="ARBA" id="ARBA00023180"/>
    </source>
</evidence>
<evidence type="ECO:0000256" key="2">
    <source>
        <dbReference type="ARBA" id="ARBA00022737"/>
    </source>
</evidence>
<dbReference type="PANTHER" id="PTHR10680">
    <property type="entry name" value="PEPTIDYL-GLYCINE ALPHA-AMIDATING MONOOXYGENASE"/>
    <property type="match status" value="1"/>
</dbReference>
<evidence type="ECO:0008006" key="5">
    <source>
        <dbReference type="Google" id="ProtNLM"/>
    </source>
</evidence>
<protein>
    <recommendedName>
        <fullName evidence="5">6-bladed beta-propeller</fullName>
    </recommendedName>
</protein>
<name>A0A381SFR7_9ZZZZ</name>
<keyword evidence="1" id="KW-0732">Signal</keyword>
<dbReference type="InterPro" id="IPR001258">
    <property type="entry name" value="NHL_repeat"/>
</dbReference>
<dbReference type="Pfam" id="PF01436">
    <property type="entry name" value="NHL"/>
    <property type="match status" value="1"/>
</dbReference>
<accession>A0A381SFR7</accession>
<reference evidence="4" key="1">
    <citation type="submission" date="2018-05" db="EMBL/GenBank/DDBJ databases">
        <authorList>
            <person name="Lanie J.A."/>
            <person name="Ng W.-L."/>
            <person name="Kazmierczak K.M."/>
            <person name="Andrzejewski T.M."/>
            <person name="Davidsen T.M."/>
            <person name="Wayne K.J."/>
            <person name="Tettelin H."/>
            <person name="Glass J.I."/>
            <person name="Rusch D."/>
            <person name="Podicherti R."/>
            <person name="Tsui H.-C.T."/>
            <person name="Winkler M.E."/>
        </authorList>
    </citation>
    <scope>NUCLEOTIDE SEQUENCE</scope>
</reference>